<dbReference type="GO" id="GO:0005829">
    <property type="term" value="C:cytosol"/>
    <property type="evidence" value="ECO:0007669"/>
    <property type="project" value="TreeGrafter"/>
</dbReference>
<dbReference type="GO" id="GO:0008270">
    <property type="term" value="F:zinc ion binding"/>
    <property type="evidence" value="ECO:0007669"/>
    <property type="project" value="InterPro"/>
</dbReference>
<dbReference type="GO" id="GO:0016787">
    <property type="term" value="F:hydrolase activity"/>
    <property type="evidence" value="ECO:0007669"/>
    <property type="project" value="UniProtKB-KW"/>
</dbReference>
<dbReference type="InterPro" id="IPR002711">
    <property type="entry name" value="HNH"/>
</dbReference>
<dbReference type="PANTHER" id="PTHR41286">
    <property type="entry name" value="HNH NUCLEASE YAJD-RELATED"/>
    <property type="match status" value="1"/>
</dbReference>
<dbReference type="AlphaFoldDB" id="A0A2X0Z9J2"/>
<evidence type="ECO:0000313" key="6">
    <source>
        <dbReference type="EMBL" id="SPT99211.1"/>
    </source>
</evidence>
<dbReference type="GO" id="GO:0003676">
    <property type="term" value="F:nucleic acid binding"/>
    <property type="evidence" value="ECO:0007669"/>
    <property type="project" value="InterPro"/>
</dbReference>
<evidence type="ECO:0000313" key="7">
    <source>
        <dbReference type="Proteomes" id="UP000251431"/>
    </source>
</evidence>
<dbReference type="SMART" id="SM00507">
    <property type="entry name" value="HNHc"/>
    <property type="match status" value="1"/>
</dbReference>
<dbReference type="GO" id="GO:0004519">
    <property type="term" value="F:endonuclease activity"/>
    <property type="evidence" value="ECO:0007669"/>
    <property type="project" value="InterPro"/>
</dbReference>
<evidence type="ECO:0000259" key="5">
    <source>
        <dbReference type="SMART" id="SM00507"/>
    </source>
</evidence>
<dbReference type="EMBL" id="UAQE01000001">
    <property type="protein sequence ID" value="SPT99211.1"/>
    <property type="molecule type" value="Genomic_DNA"/>
</dbReference>
<dbReference type="RefSeq" id="WP_112117260.1">
    <property type="nucleotide sequence ID" value="NZ_UAQE01000001.1"/>
</dbReference>
<keyword evidence="1" id="KW-0540">Nuclease</keyword>
<dbReference type="CDD" id="cd00085">
    <property type="entry name" value="HNHc"/>
    <property type="match status" value="1"/>
</dbReference>
<dbReference type="Pfam" id="PF01844">
    <property type="entry name" value="HNH"/>
    <property type="match status" value="1"/>
</dbReference>
<keyword evidence="2" id="KW-0378">Hydrolase</keyword>
<sequence length="113" mass="13463">MNESNRYYNKNKRNRERQLFYQSTAWANARELALKRDNYLCVECLKEKKIRKADVVHHIIEVKDDFTKALELDNLSSICHMHHNKIHGQSKKEQTNISSKIDVVVSKQNKEMF</sequence>
<feature type="domain" description="HNH nuclease" evidence="5">
    <location>
        <begin position="28"/>
        <end position="84"/>
    </location>
</feature>
<name>A0A2X0Z9J2_9BACI</name>
<dbReference type="InterPro" id="IPR003615">
    <property type="entry name" value="HNH_nuc"/>
</dbReference>
<reference evidence="6 7" key="1">
    <citation type="submission" date="2018-06" db="EMBL/GenBank/DDBJ databases">
        <authorList>
            <consortium name="Pathogen Informatics"/>
            <person name="Doyle S."/>
        </authorList>
    </citation>
    <scope>NUCLEOTIDE SEQUENCE [LARGE SCALE GENOMIC DNA]</scope>
    <source>
        <strain evidence="6 7">NCTC7582</strain>
    </source>
</reference>
<dbReference type="PANTHER" id="PTHR41286:SF1">
    <property type="entry name" value="HNH NUCLEASE YAJD-RELATED"/>
    <property type="match status" value="1"/>
</dbReference>
<organism evidence="6 7">
    <name type="scientific">Lysinibacillus capsici</name>
    <dbReference type="NCBI Taxonomy" id="2115968"/>
    <lineage>
        <taxon>Bacteria</taxon>
        <taxon>Bacillati</taxon>
        <taxon>Bacillota</taxon>
        <taxon>Bacilli</taxon>
        <taxon>Bacillales</taxon>
        <taxon>Bacillaceae</taxon>
        <taxon>Lysinibacillus</taxon>
    </lineage>
</organism>
<protein>
    <recommendedName>
        <fullName evidence="4">Putative HNH nuclease YajD</fullName>
    </recommendedName>
</protein>
<dbReference type="Gene3D" id="1.10.30.50">
    <property type="match status" value="1"/>
</dbReference>
<gene>
    <name evidence="6" type="ORF">NCTC7582_02128</name>
</gene>
<comment type="similarity">
    <text evidence="3">Belongs to the HNH nuclease family.</text>
</comment>
<evidence type="ECO:0000256" key="2">
    <source>
        <dbReference type="ARBA" id="ARBA00022801"/>
    </source>
</evidence>
<evidence type="ECO:0000256" key="3">
    <source>
        <dbReference type="ARBA" id="ARBA00038412"/>
    </source>
</evidence>
<proteinExistence type="inferred from homology"/>
<dbReference type="Proteomes" id="UP000251431">
    <property type="component" value="Unassembled WGS sequence"/>
</dbReference>
<accession>A0A2X0Z9J2</accession>
<evidence type="ECO:0000256" key="4">
    <source>
        <dbReference type="ARBA" id="ARBA00040194"/>
    </source>
</evidence>
<evidence type="ECO:0000256" key="1">
    <source>
        <dbReference type="ARBA" id="ARBA00022722"/>
    </source>
</evidence>